<name>A0A1H9AD53_9BACT</name>
<dbReference type="Gene3D" id="3.10.129.10">
    <property type="entry name" value="Hotdog Thioesterase"/>
    <property type="match status" value="1"/>
</dbReference>
<evidence type="ECO:0000256" key="1">
    <source>
        <dbReference type="ARBA" id="ARBA00006500"/>
    </source>
</evidence>
<dbReference type="GO" id="GO:0016297">
    <property type="term" value="F:fatty acyl-[ACP] hydrolase activity"/>
    <property type="evidence" value="ECO:0007669"/>
    <property type="project" value="InterPro"/>
</dbReference>
<gene>
    <name evidence="10" type="ORF">SAMN05444359_10252</name>
</gene>
<dbReference type="InterPro" id="IPR029069">
    <property type="entry name" value="HotDog_dom_sf"/>
</dbReference>
<protein>
    <submittedName>
        <fullName evidence="10">Acyl-ACP thioesterase</fullName>
    </submittedName>
</protein>
<keyword evidence="11" id="KW-1185">Reference proteome</keyword>
<feature type="domain" description="Acyl-ACP thioesterase-like C-terminal" evidence="9">
    <location>
        <begin position="162"/>
        <end position="252"/>
    </location>
</feature>
<dbReference type="PANTHER" id="PTHR31727:SF6">
    <property type="entry name" value="OLEOYL-ACYL CARRIER PROTEIN THIOESTERASE 1, CHLOROPLASTIC"/>
    <property type="match status" value="1"/>
</dbReference>
<accession>A0A1H9AD53</accession>
<evidence type="ECO:0000256" key="3">
    <source>
        <dbReference type="ARBA" id="ARBA00022801"/>
    </source>
</evidence>
<keyword evidence="5" id="KW-0809">Transit peptide</keyword>
<evidence type="ECO:0000256" key="2">
    <source>
        <dbReference type="ARBA" id="ARBA00022516"/>
    </source>
</evidence>
<dbReference type="AlphaFoldDB" id="A0A1H9AD53"/>
<keyword evidence="4" id="KW-0276">Fatty acid metabolism</keyword>
<feature type="domain" description="Acyl-ACP thioesterase N-terminal hotdog" evidence="8">
    <location>
        <begin position="12"/>
        <end position="135"/>
    </location>
</feature>
<evidence type="ECO:0000259" key="9">
    <source>
        <dbReference type="Pfam" id="PF20791"/>
    </source>
</evidence>
<dbReference type="OrthoDB" id="9801517at2"/>
<evidence type="ECO:0000256" key="6">
    <source>
        <dbReference type="ARBA" id="ARBA00023098"/>
    </source>
</evidence>
<dbReference type="InParanoid" id="A0A1H9AD53"/>
<evidence type="ECO:0000259" key="8">
    <source>
        <dbReference type="Pfam" id="PF01643"/>
    </source>
</evidence>
<dbReference type="GO" id="GO:0000036">
    <property type="term" value="F:acyl carrier activity"/>
    <property type="evidence" value="ECO:0007669"/>
    <property type="project" value="TreeGrafter"/>
</dbReference>
<keyword evidence="6" id="KW-0443">Lipid metabolism</keyword>
<comment type="similarity">
    <text evidence="1">Belongs to the acyl-ACP thioesterase family.</text>
</comment>
<keyword evidence="7" id="KW-0275">Fatty acid biosynthesis</keyword>
<evidence type="ECO:0000256" key="7">
    <source>
        <dbReference type="ARBA" id="ARBA00023160"/>
    </source>
</evidence>
<dbReference type="Pfam" id="PF20791">
    <property type="entry name" value="Acyl-ACP_TE_C"/>
    <property type="match status" value="1"/>
</dbReference>
<dbReference type="InterPro" id="IPR045023">
    <property type="entry name" value="FATA/B"/>
</dbReference>
<reference evidence="11" key="1">
    <citation type="submission" date="2016-10" db="EMBL/GenBank/DDBJ databases">
        <authorList>
            <person name="Varghese N."/>
            <person name="Submissions S."/>
        </authorList>
    </citation>
    <scope>NUCLEOTIDE SEQUENCE [LARGE SCALE GENOMIC DNA]</scope>
    <source>
        <strain evidence="11">DSM 24740</strain>
    </source>
</reference>
<dbReference type="SUPFAM" id="SSF54637">
    <property type="entry name" value="Thioesterase/thiol ester dehydrase-isomerase"/>
    <property type="match status" value="2"/>
</dbReference>
<sequence length="254" mass="28453">MITDSVLHEKVEFSIPAFAVGPGGRLTPAYLIRLLQEAAMINTVRLKISSPELMAEMGLSWVLRRQRINITRLPAMGTRVIVITAPSGFERRLQTFRDFHVLDEEGNTLLTAATQWLLMDVTSRRLKPIPPHIAALEADLAPAAAHLDRPLGKIKPPEAGGQTREFTVAYHQLDFNDHLTNPVFPELMLEPLGGHFLKRHTPTLLEVDYRLEARFGDPLVAQASALTSNGLLQRHALRREGDLLATMESHWRVN</sequence>
<evidence type="ECO:0000313" key="11">
    <source>
        <dbReference type="Proteomes" id="UP000199021"/>
    </source>
</evidence>
<dbReference type="PANTHER" id="PTHR31727">
    <property type="entry name" value="OLEOYL-ACYL CARRIER PROTEIN THIOESTERASE 1, CHLOROPLASTIC"/>
    <property type="match status" value="1"/>
</dbReference>
<dbReference type="InterPro" id="IPR049427">
    <property type="entry name" value="Acyl-ACP_TE_C"/>
</dbReference>
<dbReference type="Proteomes" id="UP000199021">
    <property type="component" value="Unassembled WGS sequence"/>
</dbReference>
<dbReference type="RefSeq" id="WP_090165248.1">
    <property type="nucleotide sequence ID" value="NZ_FOFB01000002.1"/>
</dbReference>
<organism evidence="10 11">
    <name type="scientific">Neolewinella agarilytica</name>
    <dbReference type="NCBI Taxonomy" id="478744"/>
    <lineage>
        <taxon>Bacteria</taxon>
        <taxon>Pseudomonadati</taxon>
        <taxon>Bacteroidota</taxon>
        <taxon>Saprospiria</taxon>
        <taxon>Saprospirales</taxon>
        <taxon>Lewinellaceae</taxon>
        <taxon>Neolewinella</taxon>
    </lineage>
</organism>
<dbReference type="InterPro" id="IPR002864">
    <property type="entry name" value="Acyl-ACP_thioesterase_NHD"/>
</dbReference>
<evidence type="ECO:0000313" key="10">
    <source>
        <dbReference type="EMBL" id="SEP74545.1"/>
    </source>
</evidence>
<keyword evidence="2" id="KW-0444">Lipid biosynthesis</keyword>
<dbReference type="Pfam" id="PF01643">
    <property type="entry name" value="Acyl-ACP_TE"/>
    <property type="match status" value="1"/>
</dbReference>
<dbReference type="EMBL" id="FOFB01000002">
    <property type="protein sequence ID" value="SEP74545.1"/>
    <property type="molecule type" value="Genomic_DNA"/>
</dbReference>
<proteinExistence type="inferred from homology"/>
<keyword evidence="3" id="KW-0378">Hydrolase</keyword>
<evidence type="ECO:0000256" key="4">
    <source>
        <dbReference type="ARBA" id="ARBA00022832"/>
    </source>
</evidence>
<evidence type="ECO:0000256" key="5">
    <source>
        <dbReference type="ARBA" id="ARBA00022946"/>
    </source>
</evidence>